<reference evidence="6 7" key="1">
    <citation type="submission" date="2020-04" db="EMBL/GenBank/DDBJ databases">
        <title>Rhizobium sp. S-51 isolated from soil.</title>
        <authorList>
            <person name="Dahal R.H."/>
        </authorList>
    </citation>
    <scope>NUCLEOTIDE SEQUENCE [LARGE SCALE GENOMIC DNA]</scope>
    <source>
        <strain evidence="6 7">S-51</strain>
    </source>
</reference>
<proteinExistence type="inferred from homology"/>
<dbReference type="Proteomes" id="UP000541470">
    <property type="component" value="Unassembled WGS sequence"/>
</dbReference>
<dbReference type="InterPro" id="IPR006003">
    <property type="entry name" value="FGGY_RbtK-like"/>
</dbReference>
<dbReference type="InterPro" id="IPR000577">
    <property type="entry name" value="Carb_kinase_FGGY"/>
</dbReference>
<gene>
    <name evidence="6" type="ORF">HHL25_19930</name>
</gene>
<name>A0A7Y0AZI8_9HYPH</name>
<dbReference type="InterPro" id="IPR018485">
    <property type="entry name" value="FGGY_C"/>
</dbReference>
<dbReference type="PANTHER" id="PTHR43435">
    <property type="entry name" value="RIBULOKINASE"/>
    <property type="match status" value="1"/>
</dbReference>
<dbReference type="Pfam" id="PF00370">
    <property type="entry name" value="FGGY_N"/>
    <property type="match status" value="1"/>
</dbReference>
<keyword evidence="7" id="KW-1185">Reference proteome</keyword>
<evidence type="ECO:0000259" key="4">
    <source>
        <dbReference type="Pfam" id="PF00370"/>
    </source>
</evidence>
<evidence type="ECO:0000313" key="7">
    <source>
        <dbReference type="Proteomes" id="UP000541470"/>
    </source>
</evidence>
<feature type="domain" description="Carbohydrate kinase FGGY N-terminal" evidence="4">
    <location>
        <begin position="4"/>
        <end position="182"/>
    </location>
</feature>
<evidence type="ECO:0000313" key="6">
    <source>
        <dbReference type="EMBL" id="NML76406.1"/>
    </source>
</evidence>
<feature type="domain" description="Carbohydrate kinase FGGY C-terminal" evidence="5">
    <location>
        <begin position="277"/>
        <end position="477"/>
    </location>
</feature>
<dbReference type="AlphaFoldDB" id="A0A7Y0AZI8"/>
<dbReference type="InterPro" id="IPR018484">
    <property type="entry name" value="FGGY_N"/>
</dbReference>
<dbReference type="Gene3D" id="3.30.420.40">
    <property type="match status" value="1"/>
</dbReference>
<dbReference type="EMBL" id="JABBGK010000006">
    <property type="protein sequence ID" value="NML76406.1"/>
    <property type="molecule type" value="Genomic_DNA"/>
</dbReference>
<evidence type="ECO:0000256" key="1">
    <source>
        <dbReference type="ARBA" id="ARBA00009156"/>
    </source>
</evidence>
<dbReference type="CDD" id="cd07782">
    <property type="entry name" value="ASKHA_NBD_FGGY_D-RBK"/>
    <property type="match status" value="1"/>
</dbReference>
<dbReference type="InterPro" id="IPR043129">
    <property type="entry name" value="ATPase_NBD"/>
</dbReference>
<dbReference type="SUPFAM" id="SSF53067">
    <property type="entry name" value="Actin-like ATPase domain"/>
    <property type="match status" value="2"/>
</dbReference>
<dbReference type="PIRSF" id="PIRSF000538">
    <property type="entry name" value="GlpK"/>
    <property type="match status" value="1"/>
</dbReference>
<dbReference type="Gene3D" id="1.20.58.2240">
    <property type="match status" value="1"/>
</dbReference>
<dbReference type="Pfam" id="PF02782">
    <property type="entry name" value="FGGY_C"/>
    <property type="match status" value="1"/>
</dbReference>
<dbReference type="GO" id="GO:0005737">
    <property type="term" value="C:cytoplasm"/>
    <property type="evidence" value="ECO:0007669"/>
    <property type="project" value="TreeGrafter"/>
</dbReference>
<keyword evidence="2" id="KW-0808">Transferase</keyword>
<sequence>MHDYLVAVDVGTGSARAGLFDLKGAQLARHVTPISLHQPQERYFEQDSEEIWAAVCRSVRAVVTAAGLSPSDVGALGFDATCSLVVRDRAGNPLTVSSTGRQNLDTILWMDHRAVDQAEFCSATGDPLLDRYGGRLSAEMQVPKLLWLKENLPDTWAKAGAIYDLCDYLTWRATGSNTRSHSPLVSKWGYGPTARGERPDAFYDRVGLDDLADRARLPETTLPPDRPVSRLSQDAASALGLTTDCLVAPGLIDAYAGTIALFGASVELGDHGPAAHAALIAGTSSCVVQLTEEPVQGSGCWGAFRDVAVPGLWLTEAGQSASGALLDHMLRIHPAGGEPGQARHTEILDHIRKNIGEHGLGYGLPIQVLPDFHGTRSPTTDPDLTGGIVGLTLDRSFEGLCRLYWRTCVALACSIRHIIGHMPTGADSIRVLSLAGGFSHHPLIPQLYADVTGCSIRTPTNQDPVLFGTALHAAVAAGFFDDMASAYRAMPIGLGVTHPDPASVRHYARDYEALKAMMRHRAELAAIVGAPL</sequence>
<evidence type="ECO:0000259" key="5">
    <source>
        <dbReference type="Pfam" id="PF02782"/>
    </source>
</evidence>
<comment type="similarity">
    <text evidence="1">Belongs to the FGGY kinase family.</text>
</comment>
<dbReference type="GO" id="GO:0019150">
    <property type="term" value="F:D-ribulokinase activity"/>
    <property type="evidence" value="ECO:0007669"/>
    <property type="project" value="TreeGrafter"/>
</dbReference>
<protein>
    <submittedName>
        <fullName evidence="6">FGGY family pentulose kinase</fullName>
    </submittedName>
</protein>
<organism evidence="6 7">
    <name type="scientific">Rhizobium terricola</name>
    <dbReference type="NCBI Taxonomy" id="2728849"/>
    <lineage>
        <taxon>Bacteria</taxon>
        <taxon>Pseudomonadati</taxon>
        <taxon>Pseudomonadota</taxon>
        <taxon>Alphaproteobacteria</taxon>
        <taxon>Hyphomicrobiales</taxon>
        <taxon>Rhizobiaceae</taxon>
        <taxon>Rhizobium/Agrobacterium group</taxon>
        <taxon>Rhizobium</taxon>
    </lineage>
</organism>
<keyword evidence="3 6" id="KW-0418">Kinase</keyword>
<dbReference type="GO" id="GO:0019321">
    <property type="term" value="P:pentose metabolic process"/>
    <property type="evidence" value="ECO:0007669"/>
    <property type="project" value="TreeGrafter"/>
</dbReference>
<comment type="caution">
    <text evidence="6">The sequence shown here is derived from an EMBL/GenBank/DDBJ whole genome shotgun (WGS) entry which is preliminary data.</text>
</comment>
<dbReference type="NCBIfam" id="TIGR01315">
    <property type="entry name" value="5C_CHO_kinase"/>
    <property type="match status" value="1"/>
</dbReference>
<dbReference type="RefSeq" id="WP_169594939.1">
    <property type="nucleotide sequence ID" value="NZ_JABBGK010000006.1"/>
</dbReference>
<dbReference type="PANTHER" id="PTHR43435:SF4">
    <property type="entry name" value="FGGY CARBOHYDRATE KINASE DOMAIN-CONTAINING PROTEIN"/>
    <property type="match status" value="1"/>
</dbReference>
<evidence type="ECO:0000256" key="2">
    <source>
        <dbReference type="ARBA" id="ARBA00022679"/>
    </source>
</evidence>
<accession>A0A7Y0AZI8</accession>
<evidence type="ECO:0000256" key="3">
    <source>
        <dbReference type="ARBA" id="ARBA00022777"/>
    </source>
</evidence>